<reference evidence="4" key="1">
    <citation type="journal article" date="2014" name="Int. J. Syst. Evol. Microbiol.">
        <title>Complete genome sequence of Corynebacterium casei LMG S-19264T (=DSM 44701T), isolated from a smear-ripened cheese.</title>
        <authorList>
            <consortium name="US DOE Joint Genome Institute (JGI-PGF)"/>
            <person name="Walter F."/>
            <person name="Albersmeier A."/>
            <person name="Kalinowski J."/>
            <person name="Ruckert C."/>
        </authorList>
    </citation>
    <scope>NUCLEOTIDE SEQUENCE</scope>
    <source>
        <strain evidence="4">KCTC 12870</strain>
    </source>
</reference>
<dbReference type="Gene3D" id="3.40.50.450">
    <property type="match status" value="1"/>
</dbReference>
<dbReference type="EMBL" id="BMXG01000001">
    <property type="protein sequence ID" value="GHB90694.1"/>
    <property type="molecule type" value="Genomic_DNA"/>
</dbReference>
<dbReference type="InterPro" id="IPR031100">
    <property type="entry name" value="LOG_fam"/>
</dbReference>
<dbReference type="AlphaFoldDB" id="A0A8J3DCV0"/>
<comment type="caution">
    <text evidence="4">The sequence shown here is derived from an EMBL/GenBank/DDBJ whole genome shotgun (WGS) entry which is preliminary data.</text>
</comment>
<dbReference type="GO" id="GO:0008714">
    <property type="term" value="F:AMP nucleosidase activity"/>
    <property type="evidence" value="ECO:0007669"/>
    <property type="project" value="UniProtKB-EC"/>
</dbReference>
<sequence>MNDQSPSNDWPIKAYNNIDFLNSSDARHIRILAELAEPQKRLREMGIENTIVFFGSARIPDSNIARERLAVAEQEAAEGKPGDEALAQRLRVARRHVRAAPFHDKAIELARLLAEWSKTIAEREKRFYICTGGGDGMMRAANHGAYLADMPSVGLGISLPFEPELNPYIPHNLQFEFHYFMIRKYWFSYLAKAMVVTPGGFGTMDELFELMTLIQTHKIEKHMPIVLLGSEFWNDIINFQSFVDWGVISEQDLGLFRIMDDVEEARDWIVEELTTHYLRPVSDDPGV</sequence>
<dbReference type="PANTHER" id="PTHR43393">
    <property type="entry name" value="CYTOKININ RIBOSIDE 5'-MONOPHOSPHATE PHOSPHORIBOHYDROLASE"/>
    <property type="match status" value="1"/>
</dbReference>
<dbReference type="SUPFAM" id="SSF102405">
    <property type="entry name" value="MCP/YpsA-like"/>
    <property type="match status" value="1"/>
</dbReference>
<organism evidence="4 5">
    <name type="scientific">Cerasicoccus arenae</name>
    <dbReference type="NCBI Taxonomy" id="424488"/>
    <lineage>
        <taxon>Bacteria</taxon>
        <taxon>Pseudomonadati</taxon>
        <taxon>Verrucomicrobiota</taxon>
        <taxon>Opitutia</taxon>
        <taxon>Puniceicoccales</taxon>
        <taxon>Cerasicoccaceae</taxon>
        <taxon>Cerasicoccus</taxon>
    </lineage>
</organism>
<dbReference type="GO" id="GO:0005829">
    <property type="term" value="C:cytosol"/>
    <property type="evidence" value="ECO:0007669"/>
    <property type="project" value="TreeGrafter"/>
</dbReference>
<keyword evidence="5" id="KW-1185">Reference proteome</keyword>
<name>A0A8J3DCV0_9BACT</name>
<dbReference type="RefSeq" id="WP_189510925.1">
    <property type="nucleotide sequence ID" value="NZ_BMXG01000001.1"/>
</dbReference>
<accession>A0A8J3DCV0</accession>
<proteinExistence type="predicted"/>
<comment type="catalytic activity">
    <reaction evidence="1">
        <text>AMP + H2O = D-ribose 5-phosphate + adenine</text>
        <dbReference type="Rhea" id="RHEA:20129"/>
        <dbReference type="ChEBI" id="CHEBI:15377"/>
        <dbReference type="ChEBI" id="CHEBI:16708"/>
        <dbReference type="ChEBI" id="CHEBI:78346"/>
        <dbReference type="ChEBI" id="CHEBI:456215"/>
        <dbReference type="EC" id="3.2.2.4"/>
    </reaction>
</comment>
<evidence type="ECO:0000256" key="1">
    <source>
        <dbReference type="ARBA" id="ARBA00000274"/>
    </source>
</evidence>
<dbReference type="EC" id="3.2.2.4" evidence="2"/>
<evidence type="ECO:0000313" key="4">
    <source>
        <dbReference type="EMBL" id="GHB90694.1"/>
    </source>
</evidence>
<dbReference type="Pfam" id="PF03641">
    <property type="entry name" value="Lysine_decarbox"/>
    <property type="match status" value="1"/>
</dbReference>
<evidence type="ECO:0000313" key="5">
    <source>
        <dbReference type="Proteomes" id="UP000642829"/>
    </source>
</evidence>
<protein>
    <recommendedName>
        <fullName evidence="3">AMP nucleosidase</fullName>
        <ecNumber evidence="2">3.2.2.4</ecNumber>
    </recommendedName>
    <alternativeName>
        <fullName evidence="3">AMP nucleosidase</fullName>
    </alternativeName>
</protein>
<gene>
    <name evidence="4" type="ORF">GCM10007047_01870</name>
</gene>
<dbReference type="PANTHER" id="PTHR43393:SF3">
    <property type="entry name" value="LYSINE DECARBOXYLASE-LIKE PROTEIN"/>
    <property type="match status" value="1"/>
</dbReference>
<reference evidence="4" key="2">
    <citation type="submission" date="2020-09" db="EMBL/GenBank/DDBJ databases">
        <authorList>
            <person name="Sun Q."/>
            <person name="Kim S."/>
        </authorList>
    </citation>
    <scope>NUCLEOTIDE SEQUENCE</scope>
    <source>
        <strain evidence="4">KCTC 12870</strain>
    </source>
</reference>
<evidence type="ECO:0000256" key="2">
    <source>
        <dbReference type="ARBA" id="ARBA00011985"/>
    </source>
</evidence>
<evidence type="ECO:0000256" key="3">
    <source>
        <dbReference type="ARBA" id="ARBA00031983"/>
    </source>
</evidence>
<dbReference type="Proteomes" id="UP000642829">
    <property type="component" value="Unassembled WGS sequence"/>
</dbReference>
<dbReference type="InterPro" id="IPR052341">
    <property type="entry name" value="LOG_family_nucleotidases"/>
</dbReference>